<name>A0A1F7XJT3_9BACT</name>
<evidence type="ECO:0000256" key="3">
    <source>
        <dbReference type="PROSITE-ProRule" id="PRU00464"/>
    </source>
</evidence>
<feature type="active site" description="Tele-AMP-histidine intermediate" evidence="1">
    <location>
        <position position="93"/>
    </location>
</feature>
<dbReference type="PANTHER" id="PTHR23089">
    <property type="entry name" value="HISTIDINE TRIAD HIT PROTEIN"/>
    <property type="match status" value="1"/>
</dbReference>
<gene>
    <name evidence="5" type="ORF">A2V97_01590</name>
</gene>
<dbReference type="GO" id="GO:0003824">
    <property type="term" value="F:catalytic activity"/>
    <property type="evidence" value="ECO:0007669"/>
    <property type="project" value="InterPro"/>
</dbReference>
<reference evidence="5 6" key="1">
    <citation type="journal article" date="2016" name="Nat. Commun.">
        <title>Thousands of microbial genomes shed light on interconnected biogeochemical processes in an aquifer system.</title>
        <authorList>
            <person name="Anantharaman K."/>
            <person name="Brown C.T."/>
            <person name="Hug L.A."/>
            <person name="Sharon I."/>
            <person name="Castelle C.J."/>
            <person name="Probst A.J."/>
            <person name="Thomas B.C."/>
            <person name="Singh A."/>
            <person name="Wilkins M.J."/>
            <person name="Karaoz U."/>
            <person name="Brodie E.L."/>
            <person name="Williams K.H."/>
            <person name="Hubbard S.S."/>
            <person name="Banfield J.F."/>
        </authorList>
    </citation>
    <scope>NUCLEOTIDE SEQUENCE [LARGE SCALE GENOMIC DNA]</scope>
</reference>
<comment type="caution">
    <text evidence="5">The sequence shown here is derived from an EMBL/GenBank/DDBJ whole genome shotgun (WGS) entry which is preliminary data.</text>
</comment>
<dbReference type="STRING" id="1802485.A2V97_01590"/>
<dbReference type="InterPro" id="IPR036265">
    <property type="entry name" value="HIT-like_sf"/>
</dbReference>
<accession>A0A1F7XJT3</accession>
<dbReference type="Proteomes" id="UP000177382">
    <property type="component" value="Unassembled WGS sequence"/>
</dbReference>
<dbReference type="InterPro" id="IPR001310">
    <property type="entry name" value="Histidine_triad_HIT"/>
</dbReference>
<feature type="short sequence motif" description="Histidine triad motif" evidence="2 3">
    <location>
        <begin position="91"/>
        <end position="95"/>
    </location>
</feature>
<evidence type="ECO:0000313" key="5">
    <source>
        <dbReference type="EMBL" id="OGM15304.1"/>
    </source>
</evidence>
<feature type="domain" description="HIT" evidence="4">
    <location>
        <begin position="5"/>
        <end position="106"/>
    </location>
</feature>
<dbReference type="Gene3D" id="3.30.428.10">
    <property type="entry name" value="HIT-like"/>
    <property type="match status" value="1"/>
</dbReference>
<dbReference type="InterPro" id="IPR011146">
    <property type="entry name" value="HIT-like"/>
</dbReference>
<dbReference type="EMBL" id="MGFX01000006">
    <property type="protein sequence ID" value="OGM15304.1"/>
    <property type="molecule type" value="Genomic_DNA"/>
</dbReference>
<dbReference type="PRINTS" id="PR00332">
    <property type="entry name" value="HISTRIAD"/>
</dbReference>
<dbReference type="PROSITE" id="PS51084">
    <property type="entry name" value="HIT_2"/>
    <property type="match status" value="1"/>
</dbReference>
<organism evidence="5 6">
    <name type="scientific">Candidatus Woesebacteria bacterium RBG_16_42_24</name>
    <dbReference type="NCBI Taxonomy" id="1802485"/>
    <lineage>
        <taxon>Bacteria</taxon>
        <taxon>Candidatus Woeseibacteriota</taxon>
    </lineage>
</organism>
<proteinExistence type="predicted"/>
<dbReference type="Pfam" id="PF11969">
    <property type="entry name" value="DcpS_C"/>
    <property type="match status" value="1"/>
</dbReference>
<dbReference type="AlphaFoldDB" id="A0A1F7XJT3"/>
<dbReference type="SUPFAM" id="SSF54197">
    <property type="entry name" value="HIT-like"/>
    <property type="match status" value="1"/>
</dbReference>
<evidence type="ECO:0000313" key="6">
    <source>
        <dbReference type="Proteomes" id="UP000177382"/>
    </source>
</evidence>
<protein>
    <recommendedName>
        <fullName evidence="4">HIT domain-containing protein</fullName>
    </recommendedName>
</protein>
<sequence length="106" mass="11877">MQECIFCKIINKEIPKKLEAETANLLAFKDINPKAPVHLLIVPKEHVQDIRYDSGVIWASMGKLAVKLAKDKKLKSFRLVHNTGEAAAVPHMHMHLLGEVAATREV</sequence>
<evidence type="ECO:0000259" key="4">
    <source>
        <dbReference type="PROSITE" id="PS51084"/>
    </source>
</evidence>
<evidence type="ECO:0000256" key="2">
    <source>
        <dbReference type="PIRSR" id="PIRSR601310-3"/>
    </source>
</evidence>
<evidence type="ECO:0000256" key="1">
    <source>
        <dbReference type="PIRSR" id="PIRSR601310-1"/>
    </source>
</evidence>